<dbReference type="Proteomes" id="UP001156102">
    <property type="component" value="Unassembled WGS sequence"/>
</dbReference>
<gene>
    <name evidence="1" type="ORF">NK662_00920</name>
</gene>
<keyword evidence="2" id="KW-1185">Reference proteome</keyword>
<protein>
    <recommendedName>
        <fullName evidence="3">Competence protein ComG</fullName>
    </recommendedName>
</protein>
<evidence type="ECO:0000313" key="2">
    <source>
        <dbReference type="Proteomes" id="UP001156102"/>
    </source>
</evidence>
<accession>A0AA41X4M4</accession>
<evidence type="ECO:0008006" key="3">
    <source>
        <dbReference type="Google" id="ProtNLM"/>
    </source>
</evidence>
<dbReference type="AlphaFoldDB" id="A0AA41X4M4"/>
<evidence type="ECO:0000313" key="1">
    <source>
        <dbReference type="EMBL" id="MCP8967098.1"/>
    </source>
</evidence>
<dbReference type="RefSeq" id="WP_254756425.1">
    <property type="nucleotide sequence ID" value="NZ_JANCLT010000001.1"/>
</dbReference>
<organism evidence="1 2">
    <name type="scientific">Ectobacillus ponti</name>
    <dbReference type="NCBI Taxonomy" id="2961894"/>
    <lineage>
        <taxon>Bacteria</taxon>
        <taxon>Bacillati</taxon>
        <taxon>Bacillota</taxon>
        <taxon>Bacilli</taxon>
        <taxon>Bacillales</taxon>
        <taxon>Bacillaceae</taxon>
        <taxon>Ectobacillus</taxon>
    </lineage>
</organism>
<sequence length="103" mass="11852">MLVEMLASFSLLCMLTALLLPQAVHLLSERKHMRQSYEAALLLKETAAQYREEGMTAGRQAVERGGVVYEIQSTRVDEKRSMVCAIWTSVRNREERRCQALRH</sequence>
<dbReference type="EMBL" id="JANCLT010000001">
    <property type="protein sequence ID" value="MCP8967098.1"/>
    <property type="molecule type" value="Genomic_DNA"/>
</dbReference>
<comment type="caution">
    <text evidence="1">The sequence shown here is derived from an EMBL/GenBank/DDBJ whole genome shotgun (WGS) entry which is preliminary data.</text>
</comment>
<reference evidence="1" key="1">
    <citation type="submission" date="2022-07" db="EMBL/GenBank/DDBJ databases">
        <authorList>
            <person name="Li W.-J."/>
            <person name="Deng Q.-Q."/>
        </authorList>
    </citation>
    <scope>NUCLEOTIDE SEQUENCE</scope>
    <source>
        <strain evidence="1">SYSU M60031</strain>
    </source>
</reference>
<proteinExistence type="predicted"/>
<name>A0AA41X4M4_9BACI</name>